<name>A0AC60QFW8_IXOPE</name>
<proteinExistence type="predicted"/>
<dbReference type="Proteomes" id="UP000805193">
    <property type="component" value="Unassembled WGS sequence"/>
</dbReference>
<gene>
    <name evidence="1" type="ORF">HPB47_020224</name>
</gene>
<accession>A0AC60QFW8</accession>
<organism evidence="1 2">
    <name type="scientific">Ixodes persulcatus</name>
    <name type="common">Taiga tick</name>
    <dbReference type="NCBI Taxonomy" id="34615"/>
    <lineage>
        <taxon>Eukaryota</taxon>
        <taxon>Metazoa</taxon>
        <taxon>Ecdysozoa</taxon>
        <taxon>Arthropoda</taxon>
        <taxon>Chelicerata</taxon>
        <taxon>Arachnida</taxon>
        <taxon>Acari</taxon>
        <taxon>Parasitiformes</taxon>
        <taxon>Ixodida</taxon>
        <taxon>Ixodoidea</taxon>
        <taxon>Ixodidae</taxon>
        <taxon>Ixodinae</taxon>
        <taxon>Ixodes</taxon>
    </lineage>
</organism>
<sequence length="204" mass="21992">MSLPKIKNVEKESSLGYVYAVSGPVVTAEMMSGAAMYELVRVGHDELVGEIIKLEGDMATIQVYEETSGVTVGDPVLRTGKPLSVELGPGIMNNIFDGIQRGTCKSRCLESGVSTDPEPCGFARPRMAVRGFPVSEEKGILVVEPSPGPRRESLSPLPWGELPRLGSSTCHVRQRIQMGLWADLARRPPPHQVKAGTVGCPRDP</sequence>
<keyword evidence="2" id="KW-1185">Reference proteome</keyword>
<evidence type="ECO:0000313" key="2">
    <source>
        <dbReference type="Proteomes" id="UP000805193"/>
    </source>
</evidence>
<reference evidence="1 2" key="1">
    <citation type="journal article" date="2020" name="Cell">
        <title>Large-Scale Comparative Analyses of Tick Genomes Elucidate Their Genetic Diversity and Vector Capacities.</title>
        <authorList>
            <consortium name="Tick Genome and Microbiome Consortium (TIGMIC)"/>
            <person name="Jia N."/>
            <person name="Wang J."/>
            <person name="Shi W."/>
            <person name="Du L."/>
            <person name="Sun Y."/>
            <person name="Zhan W."/>
            <person name="Jiang J.F."/>
            <person name="Wang Q."/>
            <person name="Zhang B."/>
            <person name="Ji P."/>
            <person name="Bell-Sakyi L."/>
            <person name="Cui X.M."/>
            <person name="Yuan T.T."/>
            <person name="Jiang B.G."/>
            <person name="Yang W.F."/>
            <person name="Lam T.T."/>
            <person name="Chang Q.C."/>
            <person name="Ding S.J."/>
            <person name="Wang X.J."/>
            <person name="Zhu J.G."/>
            <person name="Ruan X.D."/>
            <person name="Zhao L."/>
            <person name="Wei J.T."/>
            <person name="Ye R.Z."/>
            <person name="Que T.C."/>
            <person name="Du C.H."/>
            <person name="Zhou Y.H."/>
            <person name="Cheng J.X."/>
            <person name="Dai P.F."/>
            <person name="Guo W.B."/>
            <person name="Han X.H."/>
            <person name="Huang E.J."/>
            <person name="Li L.F."/>
            <person name="Wei W."/>
            <person name="Gao Y.C."/>
            <person name="Liu J.Z."/>
            <person name="Shao H.Z."/>
            <person name="Wang X."/>
            <person name="Wang C.C."/>
            <person name="Yang T.C."/>
            <person name="Huo Q.B."/>
            <person name="Li W."/>
            <person name="Chen H.Y."/>
            <person name="Chen S.E."/>
            <person name="Zhou L.G."/>
            <person name="Ni X.B."/>
            <person name="Tian J.H."/>
            <person name="Sheng Y."/>
            <person name="Liu T."/>
            <person name="Pan Y.S."/>
            <person name="Xia L.Y."/>
            <person name="Li J."/>
            <person name="Zhao F."/>
            <person name="Cao W.C."/>
        </authorList>
    </citation>
    <scope>NUCLEOTIDE SEQUENCE [LARGE SCALE GENOMIC DNA]</scope>
    <source>
        <strain evidence="1">Iper-2018</strain>
    </source>
</reference>
<comment type="caution">
    <text evidence="1">The sequence shown here is derived from an EMBL/GenBank/DDBJ whole genome shotgun (WGS) entry which is preliminary data.</text>
</comment>
<dbReference type="EMBL" id="JABSTQ010009086">
    <property type="protein sequence ID" value="KAG0433105.1"/>
    <property type="molecule type" value="Genomic_DNA"/>
</dbReference>
<protein>
    <submittedName>
        <fullName evidence="1">Uncharacterized protein</fullName>
    </submittedName>
</protein>
<evidence type="ECO:0000313" key="1">
    <source>
        <dbReference type="EMBL" id="KAG0433105.1"/>
    </source>
</evidence>